<dbReference type="InterPro" id="IPR036390">
    <property type="entry name" value="WH_DNA-bd_sf"/>
</dbReference>
<proteinExistence type="inferred from homology"/>
<dbReference type="Proteomes" id="UP000054058">
    <property type="component" value="Unassembled WGS sequence"/>
</dbReference>
<comment type="caution">
    <text evidence="6">The sequence shown here is derived from an EMBL/GenBank/DDBJ whole genome shotgun (WGS) entry which is preliminary data.</text>
</comment>
<keyword evidence="7" id="KW-1185">Reference proteome</keyword>
<protein>
    <submittedName>
        <fullName evidence="6">LysR family transcriptional regulator</fullName>
    </submittedName>
</protein>
<dbReference type="OrthoDB" id="6787458at2"/>
<dbReference type="Gene3D" id="1.10.10.10">
    <property type="entry name" value="Winged helix-like DNA-binding domain superfamily/Winged helix DNA-binding domain"/>
    <property type="match status" value="1"/>
</dbReference>
<dbReference type="GO" id="GO:0003700">
    <property type="term" value="F:DNA-binding transcription factor activity"/>
    <property type="evidence" value="ECO:0007669"/>
    <property type="project" value="InterPro"/>
</dbReference>
<evidence type="ECO:0000256" key="2">
    <source>
        <dbReference type="ARBA" id="ARBA00023015"/>
    </source>
</evidence>
<dbReference type="FunFam" id="1.10.10.10:FF:000038">
    <property type="entry name" value="Glycine cleavage system transcriptional activator"/>
    <property type="match status" value="1"/>
</dbReference>
<dbReference type="STRING" id="1122207.MUS1_05510"/>
<dbReference type="InterPro" id="IPR058163">
    <property type="entry name" value="LysR-type_TF_proteobact-type"/>
</dbReference>
<dbReference type="EMBL" id="JAMB01000014">
    <property type="protein sequence ID" value="ETX09781.1"/>
    <property type="molecule type" value="Genomic_DNA"/>
</dbReference>
<name>X7E3N6_9GAMM</name>
<keyword evidence="4" id="KW-0804">Transcription</keyword>
<evidence type="ECO:0000313" key="7">
    <source>
        <dbReference type="Proteomes" id="UP000054058"/>
    </source>
</evidence>
<dbReference type="eggNOG" id="COG0583">
    <property type="taxonomic scope" value="Bacteria"/>
</dbReference>
<dbReference type="GO" id="GO:0006351">
    <property type="term" value="P:DNA-templated transcription"/>
    <property type="evidence" value="ECO:0007669"/>
    <property type="project" value="TreeGrafter"/>
</dbReference>
<keyword evidence="3" id="KW-0238">DNA-binding</keyword>
<organism evidence="6 7">
    <name type="scientific">Marinomonas ushuaiensis DSM 15871</name>
    <dbReference type="NCBI Taxonomy" id="1122207"/>
    <lineage>
        <taxon>Bacteria</taxon>
        <taxon>Pseudomonadati</taxon>
        <taxon>Pseudomonadota</taxon>
        <taxon>Gammaproteobacteria</taxon>
        <taxon>Oceanospirillales</taxon>
        <taxon>Oceanospirillaceae</taxon>
        <taxon>Marinomonas</taxon>
    </lineage>
</organism>
<evidence type="ECO:0000256" key="3">
    <source>
        <dbReference type="ARBA" id="ARBA00023125"/>
    </source>
</evidence>
<dbReference type="SUPFAM" id="SSF46785">
    <property type="entry name" value="Winged helix' DNA-binding domain"/>
    <property type="match status" value="1"/>
</dbReference>
<dbReference type="PRINTS" id="PR00039">
    <property type="entry name" value="HTHLYSR"/>
</dbReference>
<accession>X7E3N6</accession>
<dbReference type="PANTHER" id="PTHR30537">
    <property type="entry name" value="HTH-TYPE TRANSCRIPTIONAL REGULATOR"/>
    <property type="match status" value="1"/>
</dbReference>
<feature type="domain" description="HTH lysR-type" evidence="5">
    <location>
        <begin position="6"/>
        <end position="63"/>
    </location>
</feature>
<dbReference type="InterPro" id="IPR000847">
    <property type="entry name" value="LysR_HTH_N"/>
</dbReference>
<dbReference type="Pfam" id="PF03466">
    <property type="entry name" value="LysR_substrate"/>
    <property type="match status" value="1"/>
</dbReference>
<dbReference type="PANTHER" id="PTHR30537:SF26">
    <property type="entry name" value="GLYCINE CLEAVAGE SYSTEM TRANSCRIPTIONAL ACTIVATOR"/>
    <property type="match status" value="1"/>
</dbReference>
<dbReference type="RefSeq" id="WP_036163363.1">
    <property type="nucleotide sequence ID" value="NZ_JAMB01000014.1"/>
</dbReference>
<evidence type="ECO:0000259" key="5">
    <source>
        <dbReference type="PROSITE" id="PS50931"/>
    </source>
</evidence>
<evidence type="ECO:0000256" key="4">
    <source>
        <dbReference type="ARBA" id="ARBA00023163"/>
    </source>
</evidence>
<gene>
    <name evidence="6" type="ORF">MUS1_05510</name>
</gene>
<keyword evidence="2" id="KW-0805">Transcription regulation</keyword>
<dbReference type="InterPro" id="IPR005119">
    <property type="entry name" value="LysR_subst-bd"/>
</dbReference>
<reference evidence="6 7" key="1">
    <citation type="submission" date="2014-01" db="EMBL/GenBank/DDBJ databases">
        <title>Marinomonas ushuaiensis DSM 15871 Genome Sequencing.</title>
        <authorList>
            <person name="Lai Q."/>
            <person name="Shao Z.S."/>
        </authorList>
    </citation>
    <scope>NUCLEOTIDE SEQUENCE [LARGE SCALE GENOMIC DNA]</scope>
    <source>
        <strain evidence="6 7">DSM 15871</strain>
    </source>
</reference>
<dbReference type="Pfam" id="PF00126">
    <property type="entry name" value="HTH_1"/>
    <property type="match status" value="1"/>
</dbReference>
<dbReference type="Gene3D" id="3.40.190.10">
    <property type="entry name" value="Periplasmic binding protein-like II"/>
    <property type="match status" value="2"/>
</dbReference>
<dbReference type="AlphaFoldDB" id="X7E3N6"/>
<dbReference type="SUPFAM" id="SSF53850">
    <property type="entry name" value="Periplasmic binding protein-like II"/>
    <property type="match status" value="1"/>
</dbReference>
<sequence>MSIKLPPLNALKVFEVAARKLSFSQAAMELCVTQGAVSKQIKALEEHLQLPLFYRTPKGLELTAPGKLYLPTIMSALEQIHSSTVTLQQFSAEVQHLVLDISPSLSSLWMIPRLHLLDERFPSLRLSLISGDGAYQFNQSSADVAIRCLPLSLSHQNATLLTKEILLPVMHKDLLVNSPINEAKDLLKHSLIRPTTRPQLWNQCFNRFIGDDYGDNVPTSRHAFEHFFMSLEVVKQKQGIALIPEFLVENLLIDNQNEDEQIESLSNKELVNPLGLKYESGYGYYFLTPSFRHQDPMIKQLLEWFQVNLSDV</sequence>
<dbReference type="InterPro" id="IPR036388">
    <property type="entry name" value="WH-like_DNA-bd_sf"/>
</dbReference>
<evidence type="ECO:0000256" key="1">
    <source>
        <dbReference type="ARBA" id="ARBA00009437"/>
    </source>
</evidence>
<dbReference type="PATRIC" id="fig|1122207.3.peg.2717"/>
<comment type="similarity">
    <text evidence="1">Belongs to the LysR transcriptional regulatory family.</text>
</comment>
<evidence type="ECO:0000313" key="6">
    <source>
        <dbReference type="EMBL" id="ETX09781.1"/>
    </source>
</evidence>
<dbReference type="PROSITE" id="PS50931">
    <property type="entry name" value="HTH_LYSR"/>
    <property type="match status" value="1"/>
</dbReference>
<dbReference type="GO" id="GO:0043565">
    <property type="term" value="F:sequence-specific DNA binding"/>
    <property type="evidence" value="ECO:0007669"/>
    <property type="project" value="TreeGrafter"/>
</dbReference>